<accession>D3J886</accession>
<dbReference type="EMBL" id="GQ888718">
    <property type="protein sequence ID" value="ACX85185.1"/>
    <property type="molecule type" value="Genomic_DNA"/>
</dbReference>
<dbReference type="GeneID" id="8774438"/>
<keyword evidence="1" id="KW-0812">Transmembrane</keyword>
<dbReference type="AlphaFoldDB" id="D3J886"/>
<feature type="transmembrane region" description="Helical" evidence="1">
    <location>
        <begin position="265"/>
        <end position="281"/>
    </location>
</feature>
<gene>
    <name evidence="2" type="primary">ND2</name>
</gene>
<dbReference type="RefSeq" id="YP_003433937.1">
    <property type="nucleotide sequence ID" value="NC_013821.1"/>
</dbReference>
<evidence type="ECO:0000256" key="1">
    <source>
        <dbReference type="SAM" id="Phobius"/>
    </source>
</evidence>
<evidence type="ECO:0000313" key="2">
    <source>
        <dbReference type="EMBL" id="ACX85185.1"/>
    </source>
</evidence>
<feature type="transmembrane region" description="Helical" evidence="1">
    <location>
        <begin position="86"/>
        <end position="106"/>
    </location>
</feature>
<name>D3J886_SYNTR</name>
<feature type="transmembrane region" description="Helical" evidence="1">
    <location>
        <begin position="230"/>
        <end position="253"/>
    </location>
</feature>
<organism evidence="2">
    <name type="scientific">Syngamus trachea</name>
    <name type="common">Gapeworm</name>
    <dbReference type="NCBI Taxonomy" id="70241"/>
    <lineage>
        <taxon>Eukaryota</taxon>
        <taxon>Metazoa</taxon>
        <taxon>Ecdysozoa</taxon>
        <taxon>Nematoda</taxon>
        <taxon>Chromadorea</taxon>
        <taxon>Rhabditida</taxon>
        <taxon>Rhabditina</taxon>
        <taxon>Rhabditomorpha</taxon>
        <taxon>Strongyloidea</taxon>
        <taxon>Syngamidae</taxon>
        <taxon>Syngamus</taxon>
    </lineage>
</organism>
<feature type="transmembrane region" description="Helical" evidence="1">
    <location>
        <begin position="60"/>
        <end position="80"/>
    </location>
</feature>
<keyword evidence="2" id="KW-0496">Mitochondrion</keyword>
<dbReference type="CTD" id="4536"/>
<proteinExistence type="predicted"/>
<geneLocation type="mitochondrion" evidence="2"/>
<keyword evidence="1" id="KW-0472">Membrane</keyword>
<reference evidence="2" key="1">
    <citation type="journal article" date="2010" name="Nucleic Acids Res.">
        <title>An integrated pipeline for next-generation sequencing and annotation of mitochondrial genomes.</title>
        <authorList>
            <person name="Jex A.R."/>
            <person name="Hall R.S."/>
            <person name="Littlewood D.T."/>
            <person name="Gasser R.B."/>
        </authorList>
    </citation>
    <scope>NUCLEOTIDE SEQUENCE</scope>
</reference>
<sequence length="282" mass="32808">MLFLVMVYFVLFLSLLVILVDNILVWWGVFLLMTLVFVMLNKGMKSYSSVLNYFILQESAGLLFLVFSSGCFQLLILMLKIGVAPFHFWIFSVANGVFGFNLMWFLTFQKLPLLLVLLQLLMGSLFFLLFLGLFMCILQMFMLKSYKNLLIVSSTESTNWVIMGLLVSFFNIMFVFFYYVVIMLLVIPKFEFFNLSNFLSWETVLVFMNLPFSVSFFVKIFSLMEVLKVYGVGVLFLLFVMFLSVVSISFWLVNLSSKLFFLIKYNKVLFCLVLPLTLVVLL</sequence>
<feature type="transmembrane region" description="Helical" evidence="1">
    <location>
        <begin position="198"/>
        <end position="218"/>
    </location>
</feature>
<feature type="transmembrane region" description="Helical" evidence="1">
    <location>
        <begin position="113"/>
        <end position="141"/>
    </location>
</feature>
<keyword evidence="1" id="KW-1133">Transmembrane helix</keyword>
<feature type="transmembrane region" description="Helical" evidence="1">
    <location>
        <begin position="6"/>
        <end position="39"/>
    </location>
</feature>
<protein>
    <submittedName>
        <fullName evidence="2">NADH dehydrogenase subunit 2</fullName>
    </submittedName>
</protein>
<feature type="transmembrane region" description="Helical" evidence="1">
    <location>
        <begin position="161"/>
        <end position="186"/>
    </location>
</feature>